<dbReference type="InterPro" id="IPR009056">
    <property type="entry name" value="Cyt_c-like_dom"/>
</dbReference>
<dbReference type="InterPro" id="IPR002327">
    <property type="entry name" value="Cyt_c_1A/1B"/>
</dbReference>
<sequence length="130" mass="13600">MKFRVVLPVVATLLVALTFFAPPTARAGAGQNAGAQAFAACRACHTLEAGGKNGVGPNLHGLFGRKAASAPGFNFSPALKASKIQWTDKTLDAYLTAPTKLVPGTRMFVSVPDPARRAALISYLKTETSK</sequence>
<dbReference type="EMBL" id="FZPA01000005">
    <property type="protein sequence ID" value="SNS78230.1"/>
    <property type="molecule type" value="Genomic_DNA"/>
</dbReference>
<dbReference type="InterPro" id="IPR036909">
    <property type="entry name" value="Cyt_c-like_dom_sf"/>
</dbReference>
<dbReference type="Gene3D" id="1.10.760.10">
    <property type="entry name" value="Cytochrome c-like domain"/>
    <property type="match status" value="1"/>
</dbReference>
<gene>
    <name evidence="9" type="ORF">SAMN06295955_10555</name>
</gene>
<evidence type="ECO:0000256" key="6">
    <source>
        <dbReference type="PROSITE-ProRule" id="PRU00433"/>
    </source>
</evidence>
<dbReference type="RefSeq" id="WP_089215607.1">
    <property type="nucleotide sequence ID" value="NZ_CP076394.1"/>
</dbReference>
<keyword evidence="7" id="KW-0732">Signal</keyword>
<proteinExistence type="predicted"/>
<keyword evidence="5 6" id="KW-0408">Iron</keyword>
<evidence type="ECO:0000313" key="10">
    <source>
        <dbReference type="Proteomes" id="UP000198339"/>
    </source>
</evidence>
<dbReference type="PROSITE" id="PS51007">
    <property type="entry name" value="CYTC"/>
    <property type="match status" value="1"/>
</dbReference>
<dbReference type="PRINTS" id="PR00604">
    <property type="entry name" value="CYTCHRMECIAB"/>
</dbReference>
<evidence type="ECO:0000256" key="3">
    <source>
        <dbReference type="ARBA" id="ARBA00022723"/>
    </source>
</evidence>
<keyword evidence="10" id="KW-1185">Reference proteome</keyword>
<evidence type="ECO:0000259" key="8">
    <source>
        <dbReference type="PROSITE" id="PS51007"/>
    </source>
</evidence>
<dbReference type="GO" id="GO:0020037">
    <property type="term" value="F:heme binding"/>
    <property type="evidence" value="ECO:0007669"/>
    <property type="project" value="InterPro"/>
</dbReference>
<organism evidence="9 10">
    <name type="scientific">Sphingopyxis indica</name>
    <dbReference type="NCBI Taxonomy" id="436663"/>
    <lineage>
        <taxon>Bacteria</taxon>
        <taxon>Pseudomonadati</taxon>
        <taxon>Pseudomonadota</taxon>
        <taxon>Alphaproteobacteria</taxon>
        <taxon>Sphingomonadales</taxon>
        <taxon>Sphingomonadaceae</taxon>
        <taxon>Sphingopyxis</taxon>
    </lineage>
</organism>
<keyword evidence="4" id="KW-0249">Electron transport</keyword>
<name>A0A239HA40_9SPHN</name>
<evidence type="ECO:0000256" key="5">
    <source>
        <dbReference type="ARBA" id="ARBA00023004"/>
    </source>
</evidence>
<protein>
    <submittedName>
        <fullName evidence="9">Cytochrome c</fullName>
    </submittedName>
</protein>
<reference evidence="9 10" key="1">
    <citation type="submission" date="2017-06" db="EMBL/GenBank/DDBJ databases">
        <authorList>
            <person name="Kim H.J."/>
            <person name="Triplett B.A."/>
        </authorList>
    </citation>
    <scope>NUCLEOTIDE SEQUENCE [LARGE SCALE GENOMIC DNA]</scope>
    <source>
        <strain evidence="9 10">DS15</strain>
    </source>
</reference>
<keyword evidence="3 6" id="KW-0479">Metal-binding</keyword>
<keyword evidence="1" id="KW-0813">Transport</keyword>
<accession>A0A239HA40</accession>
<evidence type="ECO:0000313" key="9">
    <source>
        <dbReference type="EMBL" id="SNS78230.1"/>
    </source>
</evidence>
<dbReference type="GO" id="GO:0046872">
    <property type="term" value="F:metal ion binding"/>
    <property type="evidence" value="ECO:0007669"/>
    <property type="project" value="UniProtKB-KW"/>
</dbReference>
<evidence type="ECO:0000256" key="4">
    <source>
        <dbReference type="ARBA" id="ARBA00022982"/>
    </source>
</evidence>
<dbReference type="GO" id="GO:0009055">
    <property type="term" value="F:electron transfer activity"/>
    <property type="evidence" value="ECO:0007669"/>
    <property type="project" value="InterPro"/>
</dbReference>
<dbReference type="PANTHER" id="PTHR11961">
    <property type="entry name" value="CYTOCHROME C"/>
    <property type="match status" value="1"/>
</dbReference>
<dbReference type="SUPFAM" id="SSF46626">
    <property type="entry name" value="Cytochrome c"/>
    <property type="match status" value="1"/>
</dbReference>
<keyword evidence="2 6" id="KW-0349">Heme</keyword>
<evidence type="ECO:0000256" key="1">
    <source>
        <dbReference type="ARBA" id="ARBA00022448"/>
    </source>
</evidence>
<feature type="chain" id="PRO_5013145076" evidence="7">
    <location>
        <begin position="28"/>
        <end position="130"/>
    </location>
</feature>
<dbReference type="Proteomes" id="UP000198339">
    <property type="component" value="Unassembled WGS sequence"/>
</dbReference>
<dbReference type="Pfam" id="PF00034">
    <property type="entry name" value="Cytochrom_C"/>
    <property type="match status" value="1"/>
</dbReference>
<feature type="signal peptide" evidence="7">
    <location>
        <begin position="1"/>
        <end position="27"/>
    </location>
</feature>
<evidence type="ECO:0000256" key="2">
    <source>
        <dbReference type="ARBA" id="ARBA00022617"/>
    </source>
</evidence>
<feature type="domain" description="Cytochrome c" evidence="8">
    <location>
        <begin position="29"/>
        <end position="128"/>
    </location>
</feature>
<dbReference type="AlphaFoldDB" id="A0A239HA40"/>
<evidence type="ECO:0000256" key="7">
    <source>
        <dbReference type="SAM" id="SignalP"/>
    </source>
</evidence>
<dbReference type="OrthoDB" id="9805828at2"/>